<gene>
    <name evidence="3" type="ORF">GCM10022226_50890</name>
</gene>
<evidence type="ECO:0000313" key="4">
    <source>
        <dbReference type="Proteomes" id="UP001500888"/>
    </source>
</evidence>
<keyword evidence="1" id="KW-0808">Transferase</keyword>
<feature type="domain" description="Histidine kinase/HSP90-like ATPase" evidence="2">
    <location>
        <begin position="14"/>
        <end position="138"/>
    </location>
</feature>
<evidence type="ECO:0000259" key="2">
    <source>
        <dbReference type="Pfam" id="PF13581"/>
    </source>
</evidence>
<evidence type="ECO:0000256" key="1">
    <source>
        <dbReference type="ARBA" id="ARBA00022527"/>
    </source>
</evidence>
<dbReference type="GO" id="GO:0005524">
    <property type="term" value="F:ATP binding"/>
    <property type="evidence" value="ECO:0007669"/>
    <property type="project" value="UniProtKB-KW"/>
</dbReference>
<keyword evidence="3" id="KW-0067">ATP-binding</keyword>
<sequence>MAGVRMREQYVEISARPDAAFYARQHVRRVLLAWGCRELTDTAELITSELVTNAVKATRDIGSSLESAARCGIPDYIWMDLHRATGLVVLEVWDAGRKPPVLREPAVDDESGRGLQLVDALAYSWGYRLPVTGGKIVWCALEDPPTGETAGWCKSRPPRDPCGQAGRWFES</sequence>
<dbReference type="EMBL" id="BAAAZR010000019">
    <property type="protein sequence ID" value="GAA3824122.1"/>
    <property type="molecule type" value="Genomic_DNA"/>
</dbReference>
<dbReference type="PANTHER" id="PTHR35526:SF3">
    <property type="entry name" value="ANTI-SIGMA-F FACTOR RSBW"/>
    <property type="match status" value="1"/>
</dbReference>
<reference evidence="4" key="1">
    <citation type="journal article" date="2019" name="Int. J. Syst. Evol. Microbiol.">
        <title>The Global Catalogue of Microorganisms (GCM) 10K type strain sequencing project: providing services to taxonomists for standard genome sequencing and annotation.</title>
        <authorList>
            <consortium name="The Broad Institute Genomics Platform"/>
            <consortium name="The Broad Institute Genome Sequencing Center for Infectious Disease"/>
            <person name="Wu L."/>
            <person name="Ma J."/>
        </authorList>
    </citation>
    <scope>NUCLEOTIDE SEQUENCE [LARGE SCALE GENOMIC DNA]</scope>
    <source>
        <strain evidence="4">JCM 16908</strain>
    </source>
</reference>
<proteinExistence type="predicted"/>
<accession>A0ABP7IQ65</accession>
<dbReference type="Gene3D" id="3.30.565.10">
    <property type="entry name" value="Histidine kinase-like ATPase, C-terminal domain"/>
    <property type="match status" value="1"/>
</dbReference>
<comment type="caution">
    <text evidence="3">The sequence shown here is derived from an EMBL/GenBank/DDBJ whole genome shotgun (WGS) entry which is preliminary data.</text>
</comment>
<dbReference type="Pfam" id="PF13581">
    <property type="entry name" value="HATPase_c_2"/>
    <property type="match status" value="1"/>
</dbReference>
<organism evidence="3 4">
    <name type="scientific">Sphaerisporangium flaviroseum</name>
    <dbReference type="NCBI Taxonomy" id="509199"/>
    <lineage>
        <taxon>Bacteria</taxon>
        <taxon>Bacillati</taxon>
        <taxon>Actinomycetota</taxon>
        <taxon>Actinomycetes</taxon>
        <taxon>Streptosporangiales</taxon>
        <taxon>Streptosporangiaceae</taxon>
        <taxon>Sphaerisporangium</taxon>
    </lineage>
</organism>
<keyword evidence="1" id="KW-0723">Serine/threonine-protein kinase</keyword>
<keyword evidence="4" id="KW-1185">Reference proteome</keyword>
<dbReference type="CDD" id="cd16936">
    <property type="entry name" value="HATPase_RsbW-like"/>
    <property type="match status" value="1"/>
</dbReference>
<dbReference type="InterPro" id="IPR003594">
    <property type="entry name" value="HATPase_dom"/>
</dbReference>
<dbReference type="Proteomes" id="UP001500888">
    <property type="component" value="Unassembled WGS sequence"/>
</dbReference>
<keyword evidence="3" id="KW-0547">Nucleotide-binding</keyword>
<evidence type="ECO:0000313" key="3">
    <source>
        <dbReference type="EMBL" id="GAA3824122.1"/>
    </source>
</evidence>
<dbReference type="RefSeq" id="WP_344945109.1">
    <property type="nucleotide sequence ID" value="NZ_BAAAZR010000019.1"/>
</dbReference>
<protein>
    <submittedName>
        <fullName evidence="3">ATP-binding protein</fullName>
    </submittedName>
</protein>
<dbReference type="InterPro" id="IPR036890">
    <property type="entry name" value="HATPase_C_sf"/>
</dbReference>
<dbReference type="PANTHER" id="PTHR35526">
    <property type="entry name" value="ANTI-SIGMA-F FACTOR RSBW-RELATED"/>
    <property type="match status" value="1"/>
</dbReference>
<dbReference type="InterPro" id="IPR050267">
    <property type="entry name" value="Anti-sigma-factor_SerPK"/>
</dbReference>
<dbReference type="SUPFAM" id="SSF55874">
    <property type="entry name" value="ATPase domain of HSP90 chaperone/DNA topoisomerase II/histidine kinase"/>
    <property type="match status" value="1"/>
</dbReference>
<keyword evidence="1" id="KW-0418">Kinase</keyword>
<name>A0ABP7IQ65_9ACTN</name>